<evidence type="ECO:0000313" key="11">
    <source>
        <dbReference type="EMBL" id="SSD58349.1"/>
    </source>
</evidence>
<dbReference type="PANTHER" id="PTHR11207:SF32">
    <property type="entry name" value="LARGE RIBOSOMAL SUBUNIT PROTEIN ML44"/>
    <property type="match status" value="1"/>
</dbReference>
<protein>
    <recommendedName>
        <fullName evidence="7">Large ribosomal subunit protein mL44</fullName>
    </recommendedName>
</protein>
<dbReference type="PANTHER" id="PTHR11207">
    <property type="entry name" value="RIBONUCLEASE III"/>
    <property type="match status" value="1"/>
</dbReference>
<dbReference type="OrthoDB" id="67027at2759"/>
<dbReference type="PROSITE" id="PS50142">
    <property type="entry name" value="RNASE_3_2"/>
    <property type="match status" value="1"/>
</dbReference>
<dbReference type="Proteomes" id="UP000262825">
    <property type="component" value="Unassembled WGS sequence"/>
</dbReference>
<name>A0A376B149_9ASCO</name>
<dbReference type="VEuPathDB" id="FungiDB:SCODWIG_00110"/>
<evidence type="ECO:0000256" key="5">
    <source>
        <dbReference type="ARBA" id="ARBA00023274"/>
    </source>
</evidence>
<dbReference type="EMBL" id="UFAJ01000007">
    <property type="protein sequence ID" value="SSD58349.1"/>
    <property type="molecule type" value="Genomic_DNA"/>
</dbReference>
<keyword evidence="12" id="KW-1185">Reference proteome</keyword>
<evidence type="ECO:0000313" key="12">
    <source>
        <dbReference type="Proteomes" id="UP000262825"/>
    </source>
</evidence>
<dbReference type="InterPro" id="IPR044444">
    <property type="entry name" value="Ribosomal_mL44_DSRM_metazoa"/>
</dbReference>
<dbReference type="SMART" id="SM00358">
    <property type="entry name" value="DSRM"/>
    <property type="match status" value="1"/>
</dbReference>
<keyword evidence="3 11" id="KW-0689">Ribosomal protein</keyword>
<dbReference type="AlphaFoldDB" id="A0A376B149"/>
<evidence type="ECO:0000259" key="9">
    <source>
        <dbReference type="PROSITE" id="PS50137"/>
    </source>
</evidence>
<dbReference type="InterPro" id="IPR014720">
    <property type="entry name" value="dsRBD_dom"/>
</dbReference>
<evidence type="ECO:0000256" key="8">
    <source>
        <dbReference type="PROSITE-ProRule" id="PRU00266"/>
    </source>
</evidence>
<comment type="subcellular location">
    <subcellularLocation>
        <location evidence="1">Mitochondrion</location>
    </subcellularLocation>
</comment>
<dbReference type="GO" id="GO:0004525">
    <property type="term" value="F:ribonuclease III activity"/>
    <property type="evidence" value="ECO:0007669"/>
    <property type="project" value="InterPro"/>
</dbReference>
<evidence type="ECO:0000256" key="6">
    <source>
        <dbReference type="ARBA" id="ARBA00024034"/>
    </source>
</evidence>
<dbReference type="InterPro" id="IPR044443">
    <property type="entry name" value="Ribosomal_mL44_DSRM_fung"/>
</dbReference>
<feature type="domain" description="DRBM" evidence="9">
    <location>
        <begin position="273"/>
        <end position="343"/>
    </location>
</feature>
<dbReference type="GO" id="GO:0003735">
    <property type="term" value="F:structural constituent of ribosome"/>
    <property type="evidence" value="ECO:0007669"/>
    <property type="project" value="TreeGrafter"/>
</dbReference>
<evidence type="ECO:0000256" key="1">
    <source>
        <dbReference type="ARBA" id="ARBA00004173"/>
    </source>
</evidence>
<dbReference type="InterPro" id="IPR036389">
    <property type="entry name" value="RNase_III_sf"/>
</dbReference>
<dbReference type="Gene3D" id="1.10.1520.10">
    <property type="entry name" value="Ribonuclease III domain"/>
    <property type="match status" value="1"/>
</dbReference>
<dbReference type="GO" id="GO:0005739">
    <property type="term" value="C:mitochondrion"/>
    <property type="evidence" value="ECO:0007669"/>
    <property type="project" value="TreeGrafter"/>
</dbReference>
<dbReference type="Pfam" id="PF22892">
    <property type="entry name" value="DSRM_MRPL44"/>
    <property type="match status" value="1"/>
</dbReference>
<dbReference type="PROSITE" id="PS50137">
    <property type="entry name" value="DS_RBD"/>
    <property type="match status" value="1"/>
</dbReference>
<gene>
    <name evidence="11" type="ORF">SCODWIG_00110</name>
</gene>
<dbReference type="SUPFAM" id="SSF54768">
    <property type="entry name" value="dsRNA-binding domain-like"/>
    <property type="match status" value="1"/>
</dbReference>
<dbReference type="GO" id="GO:0003725">
    <property type="term" value="F:double-stranded RNA binding"/>
    <property type="evidence" value="ECO:0007669"/>
    <property type="project" value="InterPro"/>
</dbReference>
<evidence type="ECO:0000256" key="2">
    <source>
        <dbReference type="ARBA" id="ARBA00022884"/>
    </source>
</evidence>
<keyword evidence="4" id="KW-0496">Mitochondrion</keyword>
<proteinExistence type="inferred from homology"/>
<comment type="similarity">
    <text evidence="6">Belongs to the ribonuclease III family. Mitochondrion-specific ribosomal protein mL44 subfamily.</text>
</comment>
<dbReference type="SUPFAM" id="SSF69065">
    <property type="entry name" value="RNase III domain-like"/>
    <property type="match status" value="1"/>
</dbReference>
<dbReference type="GO" id="GO:0005840">
    <property type="term" value="C:ribosome"/>
    <property type="evidence" value="ECO:0007669"/>
    <property type="project" value="UniProtKB-KW"/>
</dbReference>
<evidence type="ECO:0000256" key="4">
    <source>
        <dbReference type="ARBA" id="ARBA00023128"/>
    </source>
</evidence>
<dbReference type="Gene3D" id="3.30.160.20">
    <property type="match status" value="1"/>
</dbReference>
<evidence type="ECO:0000259" key="10">
    <source>
        <dbReference type="PROSITE" id="PS50142"/>
    </source>
</evidence>
<sequence length="361" mass="40617">MLSSSLRSNSRIIIRSVYKQSIIRSFQTQPFKQQQKSAATTNNNVTIPNKNVITTPYLNNYKKYYQLLQTAIQTTPDELVSKSPKLVSLHHRLNLPLNFKLSTLSRCLNCRSSSISDKSSDNHGLNILGKNLLTFYVTEHLMKKYPRLPTVILNAAIDAYISSDVLYQIGKHIWGIELENDTIMNRYLSKEPIYHTLGKLRFYNNILPKEKGIEVIKSKSLSEKDAYGLAVRSIIAGIYIQAEKSPLEVAEKFISEHILSRKLDVSALFQFEQPTRELAVLCHREGLQQPISRLLAENGRLSKAPLFIVGVFSGGEELGQGYGSSLKEAKARAATDALLKWYCYEPTTKQAPVIDAGPVIV</sequence>
<evidence type="ECO:0000256" key="7">
    <source>
        <dbReference type="ARBA" id="ARBA00035187"/>
    </source>
</evidence>
<dbReference type="GO" id="GO:0006396">
    <property type="term" value="P:RNA processing"/>
    <property type="evidence" value="ECO:0007669"/>
    <property type="project" value="InterPro"/>
</dbReference>
<reference evidence="12" key="1">
    <citation type="submission" date="2018-06" db="EMBL/GenBank/DDBJ databases">
        <authorList>
            <person name="Guldener U."/>
        </authorList>
    </citation>
    <scope>NUCLEOTIDE SEQUENCE [LARGE SCALE GENOMIC DNA]</scope>
    <source>
        <strain evidence="12">UTAD17</strain>
    </source>
</reference>
<dbReference type="CDD" id="cd19873">
    <property type="entry name" value="DSRM_MRPL3_like"/>
    <property type="match status" value="1"/>
</dbReference>
<evidence type="ECO:0000256" key="3">
    <source>
        <dbReference type="ARBA" id="ARBA00022980"/>
    </source>
</evidence>
<feature type="domain" description="RNase III" evidence="10">
    <location>
        <begin position="86"/>
        <end position="171"/>
    </location>
</feature>
<dbReference type="InterPro" id="IPR000999">
    <property type="entry name" value="RNase_III_dom"/>
</dbReference>
<accession>A0A376B149</accession>
<dbReference type="SMART" id="SM00535">
    <property type="entry name" value="RIBOc"/>
    <property type="match status" value="1"/>
</dbReference>
<keyword evidence="2 8" id="KW-0694">RNA-binding</keyword>
<keyword evidence="5" id="KW-0687">Ribonucleoprotein</keyword>
<organism evidence="11 12">
    <name type="scientific">Saccharomycodes ludwigii</name>
    <dbReference type="NCBI Taxonomy" id="36035"/>
    <lineage>
        <taxon>Eukaryota</taxon>
        <taxon>Fungi</taxon>
        <taxon>Dikarya</taxon>
        <taxon>Ascomycota</taxon>
        <taxon>Saccharomycotina</taxon>
        <taxon>Saccharomycetes</taxon>
        <taxon>Saccharomycodales</taxon>
        <taxon>Saccharomycodaceae</taxon>
        <taxon>Saccharomycodes</taxon>
    </lineage>
</organism>